<evidence type="ECO:0000256" key="2">
    <source>
        <dbReference type="PROSITE-ProRule" id="PRU00169"/>
    </source>
</evidence>
<feature type="domain" description="Response regulatory" evidence="3">
    <location>
        <begin position="85"/>
        <end position="199"/>
    </location>
</feature>
<reference evidence="4 5" key="1">
    <citation type="submission" date="2019-03" db="EMBL/GenBank/DDBJ databases">
        <title>Genomic Encyclopedia of Type Strains, Phase IV (KMG-IV): sequencing the most valuable type-strain genomes for metagenomic binning, comparative biology and taxonomic classification.</title>
        <authorList>
            <person name="Goeker M."/>
        </authorList>
    </citation>
    <scope>NUCLEOTIDE SEQUENCE [LARGE SCALE GENOMIC DNA]</scope>
    <source>
        <strain evidence="4 5">DSM 19345</strain>
    </source>
</reference>
<evidence type="ECO:0000313" key="5">
    <source>
        <dbReference type="Proteomes" id="UP000295678"/>
    </source>
</evidence>
<accession>A0A4R3MB48</accession>
<protein>
    <submittedName>
        <fullName evidence="4">Response regulator receiver domain-containing protein</fullName>
    </submittedName>
</protein>
<evidence type="ECO:0000259" key="3">
    <source>
        <dbReference type="PROSITE" id="PS50110"/>
    </source>
</evidence>
<gene>
    <name evidence="4" type="ORF">EDC22_105241</name>
</gene>
<comment type="caution">
    <text evidence="4">The sequence shown here is derived from an EMBL/GenBank/DDBJ whole genome shotgun (WGS) entry which is preliminary data.</text>
</comment>
<dbReference type="PANTHER" id="PTHR45339:SF6">
    <property type="entry name" value="SENSORY HISTIDINE PROTEIN KINASE"/>
    <property type="match status" value="1"/>
</dbReference>
<dbReference type="InterPro" id="IPR011006">
    <property type="entry name" value="CheY-like_superfamily"/>
</dbReference>
<keyword evidence="1 2" id="KW-0597">Phosphoprotein</keyword>
<feature type="modified residue" description="4-aspartylphosphate" evidence="2">
    <location>
        <position position="134"/>
    </location>
</feature>
<dbReference type="SMART" id="SM00448">
    <property type="entry name" value="REC"/>
    <property type="match status" value="1"/>
</dbReference>
<organism evidence="4 5">
    <name type="scientific">Tepidamorphus gemmatus</name>
    <dbReference type="NCBI Taxonomy" id="747076"/>
    <lineage>
        <taxon>Bacteria</taxon>
        <taxon>Pseudomonadati</taxon>
        <taxon>Pseudomonadota</taxon>
        <taxon>Alphaproteobacteria</taxon>
        <taxon>Hyphomicrobiales</taxon>
        <taxon>Tepidamorphaceae</taxon>
        <taxon>Tepidamorphus</taxon>
    </lineage>
</organism>
<dbReference type="PROSITE" id="PS50110">
    <property type="entry name" value="RESPONSE_REGULATORY"/>
    <property type="match status" value="1"/>
</dbReference>
<dbReference type="PANTHER" id="PTHR45339">
    <property type="entry name" value="HYBRID SIGNAL TRANSDUCTION HISTIDINE KINASE J"/>
    <property type="match status" value="1"/>
</dbReference>
<dbReference type="EMBL" id="SMAK01000005">
    <property type="protein sequence ID" value="TCT10740.1"/>
    <property type="molecule type" value="Genomic_DNA"/>
</dbReference>
<dbReference type="Pfam" id="PF00072">
    <property type="entry name" value="Response_reg"/>
    <property type="match status" value="1"/>
</dbReference>
<dbReference type="SUPFAM" id="SSF52172">
    <property type="entry name" value="CheY-like"/>
    <property type="match status" value="1"/>
</dbReference>
<sequence>MWHGAVADTANRASVMRERPDVAFGDSGKDDAAGLDALAELAAARRNKLRHDDLAVALADLSPRADGGATQTAAPVAGIDYPRPRVLLVEDNPVNRLLVGVLLDRLGLEHVAVGCGEEAILRMAREPFDAILLDVAMDGLAGLALAKALGDLGGDGLPPLVALGRANLDEDFLQAAGFAAVADAPLDTRRLARALIAALEKQLSEHIGG</sequence>
<dbReference type="AlphaFoldDB" id="A0A4R3MB48"/>
<keyword evidence="5" id="KW-1185">Reference proteome</keyword>
<evidence type="ECO:0000313" key="4">
    <source>
        <dbReference type="EMBL" id="TCT10740.1"/>
    </source>
</evidence>
<dbReference type="InterPro" id="IPR001789">
    <property type="entry name" value="Sig_transdc_resp-reg_receiver"/>
</dbReference>
<name>A0A4R3MB48_9HYPH</name>
<dbReference type="GO" id="GO:0000160">
    <property type="term" value="P:phosphorelay signal transduction system"/>
    <property type="evidence" value="ECO:0007669"/>
    <property type="project" value="InterPro"/>
</dbReference>
<proteinExistence type="predicted"/>
<dbReference type="Gene3D" id="3.40.50.2300">
    <property type="match status" value="1"/>
</dbReference>
<evidence type="ECO:0000256" key="1">
    <source>
        <dbReference type="ARBA" id="ARBA00022553"/>
    </source>
</evidence>
<dbReference type="Proteomes" id="UP000295678">
    <property type="component" value="Unassembled WGS sequence"/>
</dbReference>